<protein>
    <recommendedName>
        <fullName evidence="3">Thiamine phosphate synthase/TenI domain-containing protein</fullName>
    </recommendedName>
</protein>
<dbReference type="InterPro" id="IPR013785">
    <property type="entry name" value="Aldolase_TIM"/>
</dbReference>
<dbReference type="PANTHER" id="PTHR20857:SF22">
    <property type="entry name" value="THIAZOLE TAUTOMERASE"/>
    <property type="match status" value="1"/>
</dbReference>
<dbReference type="InterPro" id="IPR022998">
    <property type="entry name" value="ThiamineP_synth_TenI"/>
</dbReference>
<dbReference type="AlphaFoldDB" id="A0A1B9B789"/>
<dbReference type="InterPro" id="IPR036206">
    <property type="entry name" value="ThiamineP_synth_sf"/>
</dbReference>
<accession>A0A1B9B789</accession>
<evidence type="ECO:0000256" key="2">
    <source>
        <dbReference type="ARBA" id="ARBA00022977"/>
    </source>
</evidence>
<proteinExistence type="predicted"/>
<dbReference type="GO" id="GO:0009228">
    <property type="term" value="P:thiamine biosynthetic process"/>
    <property type="evidence" value="ECO:0007669"/>
    <property type="project" value="UniProtKB-KW"/>
</dbReference>
<dbReference type="GO" id="GO:0005737">
    <property type="term" value="C:cytoplasm"/>
    <property type="evidence" value="ECO:0007669"/>
    <property type="project" value="TreeGrafter"/>
</dbReference>
<comment type="pathway">
    <text evidence="1">Cofactor biosynthesis; thiamine diphosphate biosynthesis.</text>
</comment>
<keyword evidence="2" id="KW-0784">Thiamine biosynthesis</keyword>
<dbReference type="Gene3D" id="3.20.20.70">
    <property type="entry name" value="Aldolase class I"/>
    <property type="match status" value="1"/>
</dbReference>
<gene>
    <name evidence="4" type="ORF">A8F95_18825</name>
</gene>
<evidence type="ECO:0000259" key="3">
    <source>
        <dbReference type="Pfam" id="PF02581"/>
    </source>
</evidence>
<evidence type="ECO:0000313" key="4">
    <source>
        <dbReference type="EMBL" id="OCA91965.1"/>
    </source>
</evidence>
<dbReference type="RefSeq" id="WP_065409611.1">
    <property type="nucleotide sequence ID" value="NZ_MAYT01000003.1"/>
</dbReference>
<dbReference type="GO" id="GO:0004789">
    <property type="term" value="F:thiamine-phosphate diphosphorylase activity"/>
    <property type="evidence" value="ECO:0007669"/>
    <property type="project" value="TreeGrafter"/>
</dbReference>
<comment type="caution">
    <text evidence="4">The sequence shown here is derived from an EMBL/GenBank/DDBJ whole genome shotgun (WGS) entry which is preliminary data.</text>
</comment>
<evidence type="ECO:0000313" key="5">
    <source>
        <dbReference type="Proteomes" id="UP000092578"/>
    </source>
</evidence>
<name>A0A1B9B789_9BACI</name>
<dbReference type="PANTHER" id="PTHR20857">
    <property type="entry name" value="THIAMINE-PHOSPHATE PYROPHOSPHORYLASE"/>
    <property type="match status" value="1"/>
</dbReference>
<feature type="domain" description="Thiamine phosphate synthase/TenI" evidence="3">
    <location>
        <begin position="18"/>
        <end position="181"/>
    </location>
</feature>
<sequence length="210" mass="23168">MPFQLHVITTGKLELVQASNIAAEIHSFVDFIHIREKQRSAKELFHWVETFIVNGVPKEKIIINDRVDVALATGAGGVQLTENSLPPQIVKTFSQQLKMGCSIHEPAAAVKKAAGQVDWLLFGHIYETASKQGRKPRGLDLLKKTVRASSVPVVAIGGIRPQHIREIKMTGAKGIAVMSGIFASKEPGKAAACYHNEINKEEKEVYEYHH</sequence>
<evidence type="ECO:0000256" key="1">
    <source>
        <dbReference type="ARBA" id="ARBA00004948"/>
    </source>
</evidence>
<dbReference type="Proteomes" id="UP000092578">
    <property type="component" value="Unassembled WGS sequence"/>
</dbReference>
<organism evidence="4 5">
    <name type="scientific">Pseudobacillus wudalianchiensis</name>
    <dbReference type="NCBI Taxonomy" id="1743143"/>
    <lineage>
        <taxon>Bacteria</taxon>
        <taxon>Bacillati</taxon>
        <taxon>Bacillota</taxon>
        <taxon>Bacilli</taxon>
        <taxon>Bacillales</taxon>
        <taxon>Bacillaceae</taxon>
        <taxon>Pseudobacillus</taxon>
    </lineage>
</organism>
<dbReference type="Pfam" id="PF02581">
    <property type="entry name" value="TMP-TENI"/>
    <property type="match status" value="1"/>
</dbReference>
<dbReference type="EMBL" id="MAYT01000003">
    <property type="protein sequence ID" value="OCA91965.1"/>
    <property type="molecule type" value="Genomic_DNA"/>
</dbReference>
<keyword evidence="5" id="KW-1185">Reference proteome</keyword>
<dbReference type="SUPFAM" id="SSF51391">
    <property type="entry name" value="Thiamin phosphate synthase"/>
    <property type="match status" value="1"/>
</dbReference>
<reference evidence="5" key="1">
    <citation type="submission" date="2016-05" db="EMBL/GenBank/DDBJ databases">
        <authorList>
            <person name="Liu B."/>
            <person name="Wang J."/>
            <person name="Zhu Y."/>
            <person name="Liu G."/>
            <person name="Chen Q."/>
            <person name="Chen Z."/>
            <person name="Lan J."/>
            <person name="Che J."/>
            <person name="Ge C."/>
            <person name="Shi H."/>
            <person name="Pan Z."/>
            <person name="Liu X."/>
        </authorList>
    </citation>
    <scope>NUCLEOTIDE SEQUENCE [LARGE SCALE GENOMIC DNA]</scope>
    <source>
        <strain evidence="5">FJAT-27215</strain>
    </source>
</reference>
<dbReference type="CDD" id="cd00564">
    <property type="entry name" value="TMP_TenI"/>
    <property type="match status" value="1"/>
</dbReference>